<dbReference type="Proteomes" id="UP001501510">
    <property type="component" value="Unassembled WGS sequence"/>
</dbReference>
<reference evidence="1 2" key="1">
    <citation type="journal article" date="2019" name="Int. J. Syst. Evol. Microbiol.">
        <title>The Global Catalogue of Microorganisms (GCM) 10K type strain sequencing project: providing services to taxonomists for standard genome sequencing and annotation.</title>
        <authorList>
            <consortium name="The Broad Institute Genomics Platform"/>
            <consortium name="The Broad Institute Genome Sequencing Center for Infectious Disease"/>
            <person name="Wu L."/>
            <person name="Ma J."/>
        </authorList>
    </citation>
    <scope>NUCLEOTIDE SEQUENCE [LARGE SCALE GENOMIC DNA]</scope>
    <source>
        <strain evidence="1 2">JCM 1407</strain>
    </source>
</reference>
<organism evidence="1 2">
    <name type="scientific">Clostridium oceanicum</name>
    <dbReference type="NCBI Taxonomy" id="1543"/>
    <lineage>
        <taxon>Bacteria</taxon>
        <taxon>Bacillati</taxon>
        <taxon>Bacillota</taxon>
        <taxon>Clostridia</taxon>
        <taxon>Eubacteriales</taxon>
        <taxon>Clostridiaceae</taxon>
        <taxon>Clostridium</taxon>
    </lineage>
</organism>
<accession>A0ABN1JBY4</accession>
<name>A0ABN1JBY4_9CLOT</name>
<dbReference type="EMBL" id="BAAACG010000006">
    <property type="protein sequence ID" value="GAA0735432.1"/>
    <property type="molecule type" value="Genomic_DNA"/>
</dbReference>
<protein>
    <recommendedName>
        <fullName evidence="3">HK97 gp10 family phage protein</fullName>
    </recommendedName>
</protein>
<gene>
    <name evidence="1" type="ORF">GCM10008906_09150</name>
</gene>
<comment type="caution">
    <text evidence="1">The sequence shown here is derived from an EMBL/GenBank/DDBJ whole genome shotgun (WGS) entry which is preliminary data.</text>
</comment>
<sequence length="138" mass="15417">MDSQQFKFSCDNFKKSFLNKAKGNVTKACLVILKDAKKNCPLDQLDIKDNMFYSVVLDSNKVVGTVGNTLEKSVHLHQGTGVYVKNKNGEKVPIKYNKSRNKNDNSKGRNIGAPNPFLQKALVNNMSKIQEVLKEGLL</sequence>
<evidence type="ECO:0000313" key="2">
    <source>
        <dbReference type="Proteomes" id="UP001501510"/>
    </source>
</evidence>
<proteinExistence type="predicted"/>
<keyword evidence="2" id="KW-1185">Reference proteome</keyword>
<dbReference type="RefSeq" id="WP_343759310.1">
    <property type="nucleotide sequence ID" value="NZ_BAAACG010000006.1"/>
</dbReference>
<evidence type="ECO:0000313" key="1">
    <source>
        <dbReference type="EMBL" id="GAA0735432.1"/>
    </source>
</evidence>
<evidence type="ECO:0008006" key="3">
    <source>
        <dbReference type="Google" id="ProtNLM"/>
    </source>
</evidence>